<evidence type="ECO:0000256" key="9">
    <source>
        <dbReference type="ARBA" id="ARBA00023204"/>
    </source>
</evidence>
<dbReference type="Gene3D" id="1.10.3710.10">
    <property type="entry name" value="DNA polymerase III clamp loader subunits, C-terminal domain"/>
    <property type="match status" value="1"/>
</dbReference>
<evidence type="ECO:0000256" key="8">
    <source>
        <dbReference type="ARBA" id="ARBA00022840"/>
    </source>
</evidence>
<dbReference type="PANTHER" id="PTHR13779:SF7">
    <property type="entry name" value="ATPASE WRNIP1"/>
    <property type="match status" value="1"/>
</dbReference>
<evidence type="ECO:0000256" key="7">
    <source>
        <dbReference type="ARBA" id="ARBA00022833"/>
    </source>
</evidence>
<dbReference type="InterPro" id="IPR027417">
    <property type="entry name" value="P-loop_NTPase"/>
</dbReference>
<dbReference type="InterPro" id="IPR006642">
    <property type="entry name" value="Rad18_UBZ4"/>
</dbReference>
<dbReference type="Pfam" id="PF12002">
    <property type="entry name" value="MgsA_C"/>
    <property type="match status" value="1"/>
</dbReference>
<evidence type="ECO:0000259" key="13">
    <source>
        <dbReference type="PROSITE" id="PS51908"/>
    </source>
</evidence>
<sequence>MAVDCPICNRPVKSSEINSHIDSGCASFVVVDKEPSPPQSQHNGGSSQPQKRSASSFFSTPVPKRVQTGDKVLATGKKRRFDEGPGAAAVLAPGVMEVEEPSMEDDARSAAEADDGKMVKRTKTQRAAPLAERMRPQTLDEVCGQDLVGPNGVLRSLIESNRVPSMILWGSSGTGKTTIARCIAQVVGSRFIELNATSTGVSECKKLFLEAANDLALTGRKTIIFCDEIHRFNKAQQDVFLKPVEAGTVTLIGATTENPSFKVANALLSRCRTFTLKALSTEAVVHILRRAREAEAGAHPPTPLVDDDMIGYLARFSDGDARTALNLLELALSLATREGVTKDDIKTSLTKTLVYDRGGDQHYDSISAFHKSVRGNDPDAALYYLARMLQSGEDPLFVARRMVVIASEDVGLADSTLLPLATAAYTATQQIGMPEARIPLAHCAVALCLAPKSTRAYRALNNAYAALREPGVASLPVPLHLRNAPTRLMRDLGYGAEYKYPPNYRDGRVRQTYLPDELAGRRFLEERDLGTEVDPDLVMEGT</sequence>
<dbReference type="GO" id="GO:0000731">
    <property type="term" value="P:DNA synthesis involved in DNA repair"/>
    <property type="evidence" value="ECO:0007669"/>
    <property type="project" value="TreeGrafter"/>
</dbReference>
<keyword evidence="4" id="KW-0547">Nucleotide-binding</keyword>
<dbReference type="Gene3D" id="3.30.160.60">
    <property type="entry name" value="Classic Zinc Finger"/>
    <property type="match status" value="1"/>
</dbReference>
<dbReference type="GO" id="GO:0003677">
    <property type="term" value="F:DNA binding"/>
    <property type="evidence" value="ECO:0007669"/>
    <property type="project" value="InterPro"/>
</dbReference>
<evidence type="ECO:0000256" key="4">
    <source>
        <dbReference type="ARBA" id="ARBA00022741"/>
    </source>
</evidence>
<dbReference type="Gene3D" id="1.20.272.10">
    <property type="match status" value="1"/>
</dbReference>
<dbReference type="AlphaFoldDB" id="A0A2K3QK09"/>
<comment type="caution">
    <text evidence="14">The sequence shown here is derived from an EMBL/GenBank/DDBJ whole genome shotgun (WGS) entry which is preliminary data.</text>
</comment>
<dbReference type="FunFam" id="3.40.50.300:FF:000137">
    <property type="entry name" value="Replication-associated recombination protein A"/>
    <property type="match status" value="1"/>
</dbReference>
<feature type="compositionally biased region" description="Polar residues" evidence="12">
    <location>
        <begin position="39"/>
        <end position="59"/>
    </location>
</feature>
<reference evidence="14 15" key="1">
    <citation type="submission" date="2017-08" db="EMBL/GenBank/DDBJ databases">
        <title>Harnessing the power of phylogenomics to disentangle the directionality and signatures of interkingdom host jumping in the parasitic fungal genus Tolypocladium.</title>
        <authorList>
            <person name="Quandt C.A."/>
            <person name="Patterson W."/>
            <person name="Spatafora J.W."/>
        </authorList>
    </citation>
    <scope>NUCLEOTIDE SEQUENCE [LARGE SCALE GENOMIC DNA]</scope>
    <source>
        <strain evidence="14 15">CBS 113982</strain>
    </source>
</reference>
<dbReference type="InterPro" id="IPR032423">
    <property type="entry name" value="AAA_assoc_2"/>
</dbReference>
<dbReference type="SUPFAM" id="SSF52540">
    <property type="entry name" value="P-loop containing nucleoside triphosphate hydrolases"/>
    <property type="match status" value="1"/>
</dbReference>
<keyword evidence="8" id="KW-0067">ATP-binding</keyword>
<dbReference type="Pfam" id="PF16193">
    <property type="entry name" value="AAA_assoc_2"/>
    <property type="match status" value="1"/>
</dbReference>
<evidence type="ECO:0000256" key="3">
    <source>
        <dbReference type="ARBA" id="ARBA00022723"/>
    </source>
</evidence>
<feature type="region of interest" description="Disordered" evidence="12">
    <location>
        <begin position="100"/>
        <end position="127"/>
    </location>
</feature>
<dbReference type="GO" id="GO:0005524">
    <property type="term" value="F:ATP binding"/>
    <property type="evidence" value="ECO:0007669"/>
    <property type="project" value="UniProtKB-KW"/>
</dbReference>
<dbReference type="EMBL" id="NRSZ01000335">
    <property type="protein sequence ID" value="PNY27849.1"/>
    <property type="molecule type" value="Genomic_DNA"/>
</dbReference>
<dbReference type="SMART" id="SM00382">
    <property type="entry name" value="AAA"/>
    <property type="match status" value="1"/>
</dbReference>
<dbReference type="Gene3D" id="3.40.50.300">
    <property type="entry name" value="P-loop containing nucleotide triphosphate hydrolases"/>
    <property type="match status" value="1"/>
</dbReference>
<evidence type="ECO:0000256" key="5">
    <source>
        <dbReference type="ARBA" id="ARBA00022763"/>
    </source>
</evidence>
<dbReference type="GO" id="GO:0008047">
    <property type="term" value="F:enzyme activator activity"/>
    <property type="evidence" value="ECO:0007669"/>
    <property type="project" value="TreeGrafter"/>
</dbReference>
<keyword evidence="5 11" id="KW-0227">DNA damage</keyword>
<dbReference type="FunFam" id="1.10.8.60:FF:000029">
    <property type="entry name" value="Replication-associated recombination protein A"/>
    <property type="match status" value="1"/>
</dbReference>
<proteinExistence type="inferred from homology"/>
<keyword evidence="9 11" id="KW-0234">DNA repair</keyword>
<evidence type="ECO:0000256" key="2">
    <source>
        <dbReference type="ARBA" id="ARBA00022705"/>
    </source>
</evidence>
<evidence type="ECO:0000313" key="14">
    <source>
        <dbReference type="EMBL" id="PNY27849.1"/>
    </source>
</evidence>
<dbReference type="SUPFAM" id="SSF48019">
    <property type="entry name" value="post-AAA+ oligomerization domain-like"/>
    <property type="match status" value="1"/>
</dbReference>
<dbReference type="PROSITE" id="PS51908">
    <property type="entry name" value="ZF_UBZ4"/>
    <property type="match status" value="1"/>
</dbReference>
<dbReference type="InterPro" id="IPR003593">
    <property type="entry name" value="AAA+_ATPase"/>
</dbReference>
<keyword evidence="15" id="KW-1185">Reference proteome</keyword>
<dbReference type="InterPro" id="IPR021886">
    <property type="entry name" value="MgsA_C"/>
</dbReference>
<comment type="similarity">
    <text evidence="1">Belongs to the AAA ATPase family. RarA/MGS1/WRNIP1 subfamily.</text>
</comment>
<feature type="domain" description="UBZ4-type" evidence="13">
    <location>
        <begin position="2"/>
        <end position="30"/>
    </location>
</feature>
<feature type="compositionally biased region" description="Basic and acidic residues" evidence="12">
    <location>
        <begin position="105"/>
        <end position="118"/>
    </location>
</feature>
<dbReference type="InterPro" id="IPR008921">
    <property type="entry name" value="DNA_pol3_clamp-load_cplx_C"/>
</dbReference>
<dbReference type="InterPro" id="IPR051314">
    <property type="entry name" value="AAA_ATPase_RarA/MGS1/WRNIP1"/>
</dbReference>
<evidence type="ECO:0000256" key="10">
    <source>
        <dbReference type="ARBA" id="ARBA00056113"/>
    </source>
</evidence>
<comment type="function">
    <text evidence="10">Functions as a modulator for initiation or reinitiation events during DNA polymerase delta-mediated DNA synthesis. Has an intrinsic ATPase activity that functions as a sensor of DNA damage or of arrested replication forks and regulates the extent of DNA synthesis.</text>
</comment>
<dbReference type="Gene3D" id="1.10.8.60">
    <property type="match status" value="1"/>
</dbReference>
<evidence type="ECO:0000256" key="11">
    <source>
        <dbReference type="PROSITE-ProRule" id="PRU01256"/>
    </source>
</evidence>
<dbReference type="SMART" id="SM00734">
    <property type="entry name" value="ZnF_Rad18"/>
    <property type="match status" value="1"/>
</dbReference>
<evidence type="ECO:0000256" key="12">
    <source>
        <dbReference type="SAM" id="MobiDB-lite"/>
    </source>
</evidence>
<evidence type="ECO:0000313" key="15">
    <source>
        <dbReference type="Proteomes" id="UP000236621"/>
    </source>
</evidence>
<dbReference type="GO" id="GO:0006271">
    <property type="term" value="P:DNA strand elongation involved in DNA replication"/>
    <property type="evidence" value="ECO:0007669"/>
    <property type="project" value="UniProtKB-ARBA"/>
</dbReference>
<protein>
    <submittedName>
        <fullName evidence="14">ATPase</fullName>
    </submittedName>
</protein>
<dbReference type="GO" id="GO:0008270">
    <property type="term" value="F:zinc ion binding"/>
    <property type="evidence" value="ECO:0007669"/>
    <property type="project" value="UniProtKB-KW"/>
</dbReference>
<dbReference type="GO" id="GO:0016887">
    <property type="term" value="F:ATP hydrolysis activity"/>
    <property type="evidence" value="ECO:0007669"/>
    <property type="project" value="InterPro"/>
</dbReference>
<dbReference type="OrthoDB" id="10265467at2759"/>
<dbReference type="FunFam" id="1.10.3710.10:FF:000005">
    <property type="entry name" value="AAA family ATPase, putative"/>
    <property type="match status" value="1"/>
</dbReference>
<keyword evidence="7" id="KW-0862">Zinc</keyword>
<evidence type="ECO:0000256" key="6">
    <source>
        <dbReference type="ARBA" id="ARBA00022771"/>
    </source>
</evidence>
<gene>
    <name evidence="14" type="ORF">TCAP_02219</name>
</gene>
<accession>A0A2K3QK09</accession>
<organism evidence="14 15">
    <name type="scientific">Tolypocladium capitatum</name>
    <dbReference type="NCBI Taxonomy" id="45235"/>
    <lineage>
        <taxon>Eukaryota</taxon>
        <taxon>Fungi</taxon>
        <taxon>Dikarya</taxon>
        <taxon>Ascomycota</taxon>
        <taxon>Pezizomycotina</taxon>
        <taxon>Sordariomycetes</taxon>
        <taxon>Hypocreomycetidae</taxon>
        <taxon>Hypocreales</taxon>
        <taxon>Ophiocordycipitaceae</taxon>
        <taxon>Tolypocladium</taxon>
    </lineage>
</organism>
<dbReference type="InterPro" id="IPR003959">
    <property type="entry name" value="ATPase_AAA_core"/>
</dbReference>
<dbReference type="FunFam" id="1.20.272.10:FF:000001">
    <property type="entry name" value="Putative AAA family ATPase"/>
    <property type="match status" value="1"/>
</dbReference>
<dbReference type="GO" id="GO:0017116">
    <property type="term" value="F:single-stranded DNA helicase activity"/>
    <property type="evidence" value="ECO:0007669"/>
    <property type="project" value="TreeGrafter"/>
</dbReference>
<keyword evidence="2" id="KW-0235">DNA replication</keyword>
<dbReference type="Proteomes" id="UP000236621">
    <property type="component" value="Unassembled WGS sequence"/>
</dbReference>
<keyword evidence="6 11" id="KW-0863">Zinc-finger</keyword>
<keyword evidence="3" id="KW-0479">Metal-binding</keyword>
<feature type="region of interest" description="Disordered" evidence="12">
    <location>
        <begin position="31"/>
        <end position="70"/>
    </location>
</feature>
<dbReference type="CDD" id="cd00009">
    <property type="entry name" value="AAA"/>
    <property type="match status" value="1"/>
</dbReference>
<dbReference type="STRING" id="45235.A0A2K3QK09"/>
<evidence type="ECO:0000256" key="1">
    <source>
        <dbReference type="ARBA" id="ARBA00008959"/>
    </source>
</evidence>
<dbReference type="PANTHER" id="PTHR13779">
    <property type="entry name" value="WERNER HELICASE-INTERACTING PROTEIN 1 FAMILY MEMBER"/>
    <property type="match status" value="1"/>
</dbReference>
<dbReference type="Pfam" id="PF00004">
    <property type="entry name" value="AAA"/>
    <property type="match status" value="1"/>
</dbReference>
<name>A0A2K3QK09_9HYPO</name>
<dbReference type="GO" id="GO:0005634">
    <property type="term" value="C:nucleus"/>
    <property type="evidence" value="ECO:0007669"/>
    <property type="project" value="TreeGrafter"/>
</dbReference>